<dbReference type="AlphaFoldDB" id="A0A8H7T061"/>
<sequence length="65" mass="7243">MSKLTVVADRVSQQQVDTDGWALLACLGGSERRTVPKFKFVEAHDKTAEKYKPIETPVSWQPNGP</sequence>
<accession>A0A8H7T061</accession>
<keyword evidence="2" id="KW-1185">Reference proteome</keyword>
<dbReference type="Proteomes" id="UP000664132">
    <property type="component" value="Unassembled WGS sequence"/>
</dbReference>
<name>A0A8H7T061_9HELO</name>
<dbReference type="EMBL" id="JAFJYH010000584">
    <property type="protein sequence ID" value="KAG4410797.1"/>
    <property type="molecule type" value="Genomic_DNA"/>
</dbReference>
<protein>
    <submittedName>
        <fullName evidence="1">Uncharacterized protein</fullName>
    </submittedName>
</protein>
<reference evidence="1" key="1">
    <citation type="submission" date="2021-02" db="EMBL/GenBank/DDBJ databases">
        <title>Genome sequence Cadophora malorum strain M34.</title>
        <authorList>
            <person name="Stefanovic E."/>
            <person name="Vu D."/>
            <person name="Scully C."/>
            <person name="Dijksterhuis J."/>
            <person name="Roader J."/>
            <person name="Houbraken J."/>
        </authorList>
    </citation>
    <scope>NUCLEOTIDE SEQUENCE</scope>
    <source>
        <strain evidence="1">M34</strain>
    </source>
</reference>
<proteinExistence type="predicted"/>
<gene>
    <name evidence="1" type="ORF">IFR04_016064</name>
</gene>
<evidence type="ECO:0000313" key="1">
    <source>
        <dbReference type="EMBL" id="KAG4410797.1"/>
    </source>
</evidence>
<organism evidence="1 2">
    <name type="scientific">Cadophora malorum</name>
    <dbReference type="NCBI Taxonomy" id="108018"/>
    <lineage>
        <taxon>Eukaryota</taxon>
        <taxon>Fungi</taxon>
        <taxon>Dikarya</taxon>
        <taxon>Ascomycota</taxon>
        <taxon>Pezizomycotina</taxon>
        <taxon>Leotiomycetes</taxon>
        <taxon>Helotiales</taxon>
        <taxon>Ploettnerulaceae</taxon>
        <taxon>Cadophora</taxon>
    </lineage>
</organism>
<comment type="caution">
    <text evidence="1">The sequence shown here is derived from an EMBL/GenBank/DDBJ whole genome shotgun (WGS) entry which is preliminary data.</text>
</comment>
<evidence type="ECO:0000313" key="2">
    <source>
        <dbReference type="Proteomes" id="UP000664132"/>
    </source>
</evidence>